<proteinExistence type="predicted"/>
<organism evidence="2 3">
    <name type="scientific">Cordyceps militaris</name>
    <name type="common">Caterpillar fungus</name>
    <name type="synonym">Clavaria militaris</name>
    <dbReference type="NCBI Taxonomy" id="73501"/>
    <lineage>
        <taxon>Eukaryota</taxon>
        <taxon>Fungi</taxon>
        <taxon>Dikarya</taxon>
        <taxon>Ascomycota</taxon>
        <taxon>Pezizomycotina</taxon>
        <taxon>Sordariomycetes</taxon>
        <taxon>Hypocreomycetidae</taxon>
        <taxon>Hypocreales</taxon>
        <taxon>Cordycipitaceae</taxon>
        <taxon>Cordyceps</taxon>
    </lineage>
</organism>
<evidence type="ECO:0000313" key="2">
    <source>
        <dbReference type="EMBL" id="ATY59319.1"/>
    </source>
</evidence>
<evidence type="ECO:0000313" key="3">
    <source>
        <dbReference type="Proteomes" id="UP000323067"/>
    </source>
</evidence>
<dbReference type="AlphaFoldDB" id="A0A2H4S880"/>
<gene>
    <name evidence="2" type="ORF">A9K55_003688</name>
</gene>
<feature type="region of interest" description="Disordered" evidence="1">
    <location>
        <begin position="1"/>
        <end position="30"/>
    </location>
</feature>
<dbReference type="VEuPathDB" id="FungiDB:CCM_06333"/>
<sequence>MSLSRAFTTSRRKLGLDTDSTHGFMKRSNTTKTPDIRLKISGPVELIHTTNILTYSAPDLPRRFRSDSDSTSSKAADSDTETFTTADSTPPTSPDVSPAERDCASPTPEPNHLSCYFQTTGQPITPDPAAPAIPRRSPSHTKKASYEALARKRSVSRQSRDSDMSASSRPGLTFSRSSSTSTRASSGSSTFAQKSGAVTPPVNASKEMHPFGQELAQVSELAEEYGAGDKLAPIDEEEELYLSSRGLAKFNADDYLGLLVLHRASCGAGPSLDLGRCRKDRLDNFIASLAVHIQPHTAGDIWDKGFNNYDKVSD</sequence>
<accession>A0A2H4S880</accession>
<dbReference type="OrthoDB" id="5419666at2759"/>
<dbReference type="VEuPathDB" id="FungiDB:A9K55_003688"/>
<feature type="region of interest" description="Disordered" evidence="1">
    <location>
        <begin position="59"/>
        <end position="206"/>
    </location>
</feature>
<dbReference type="EMBL" id="CP023322">
    <property type="protein sequence ID" value="ATY59319.1"/>
    <property type="molecule type" value="Genomic_DNA"/>
</dbReference>
<name>A0A2H4S880_CORMI</name>
<evidence type="ECO:0000256" key="1">
    <source>
        <dbReference type="SAM" id="MobiDB-lite"/>
    </source>
</evidence>
<feature type="compositionally biased region" description="Low complexity" evidence="1">
    <location>
        <begin position="69"/>
        <end position="97"/>
    </location>
</feature>
<protein>
    <submittedName>
        <fullName evidence="2">Uncharacterized protein</fullName>
    </submittedName>
</protein>
<dbReference type="Proteomes" id="UP000323067">
    <property type="component" value="Chromosome iv"/>
</dbReference>
<reference evidence="2 3" key="1">
    <citation type="journal article" date="2017" name="BMC Genomics">
        <title>Chromosome level assembly and secondary metabolite potential of the parasitic fungus Cordyceps militaris.</title>
        <authorList>
            <person name="Kramer G.J."/>
            <person name="Nodwell J.R."/>
        </authorList>
    </citation>
    <scope>NUCLEOTIDE SEQUENCE [LARGE SCALE GENOMIC DNA]</scope>
    <source>
        <strain evidence="2 3">ATCC 34164</strain>
    </source>
</reference>
<feature type="compositionally biased region" description="Low complexity" evidence="1">
    <location>
        <begin position="173"/>
        <end position="192"/>
    </location>
</feature>